<protein>
    <submittedName>
        <fullName evidence="2">Plasmid replication protein RepH</fullName>
    </submittedName>
</protein>
<dbReference type="STRING" id="931277.C448_09667"/>
<feature type="compositionally biased region" description="Polar residues" evidence="1">
    <location>
        <begin position="946"/>
        <end position="955"/>
    </location>
</feature>
<reference evidence="2 3" key="1">
    <citation type="journal article" date="2014" name="PLoS Genet.">
        <title>Phylogenetically driven sequencing of extremely halophilic archaea reveals strategies for static and dynamic osmo-response.</title>
        <authorList>
            <person name="Becker E.A."/>
            <person name="Seitzer P.M."/>
            <person name="Tritt A."/>
            <person name="Larsen D."/>
            <person name="Krusor M."/>
            <person name="Yao A.I."/>
            <person name="Wu D."/>
            <person name="Madern D."/>
            <person name="Eisen J.A."/>
            <person name="Darling A.E."/>
            <person name="Facciotti M.T."/>
        </authorList>
    </citation>
    <scope>NUCLEOTIDE SEQUENCE [LARGE SCALE GENOMIC DNA]</scope>
    <source>
        <strain evidence="2 3">DSM 1307</strain>
    </source>
</reference>
<dbReference type="eggNOG" id="arCOG04495">
    <property type="taxonomic scope" value="Archaea"/>
</dbReference>
<feature type="compositionally biased region" description="Low complexity" evidence="1">
    <location>
        <begin position="372"/>
        <end position="387"/>
    </location>
</feature>
<feature type="region of interest" description="Disordered" evidence="1">
    <location>
        <begin position="317"/>
        <end position="388"/>
    </location>
</feature>
<accession>M0MFQ7</accession>
<feature type="compositionally biased region" description="Basic and acidic residues" evidence="1">
    <location>
        <begin position="322"/>
        <end position="355"/>
    </location>
</feature>
<dbReference type="AlphaFoldDB" id="M0MFQ7"/>
<feature type="region of interest" description="Disordered" evidence="1">
    <location>
        <begin position="1"/>
        <end position="21"/>
    </location>
</feature>
<keyword evidence="3" id="KW-1185">Reference proteome</keyword>
<gene>
    <name evidence="2" type="ORF">C448_09667</name>
</gene>
<evidence type="ECO:0000256" key="1">
    <source>
        <dbReference type="SAM" id="MobiDB-lite"/>
    </source>
</evidence>
<feature type="region of interest" description="Disordered" evidence="1">
    <location>
        <begin position="938"/>
        <end position="976"/>
    </location>
</feature>
<evidence type="ECO:0000313" key="3">
    <source>
        <dbReference type="Proteomes" id="UP000011568"/>
    </source>
</evidence>
<evidence type="ECO:0000313" key="2">
    <source>
        <dbReference type="EMBL" id="EMA43504.1"/>
    </source>
</evidence>
<organism evidence="2 3">
    <name type="scientific">Halococcus morrhuae DSM 1307</name>
    <dbReference type="NCBI Taxonomy" id="931277"/>
    <lineage>
        <taxon>Archaea</taxon>
        <taxon>Methanobacteriati</taxon>
        <taxon>Methanobacteriota</taxon>
        <taxon>Stenosarchaea group</taxon>
        <taxon>Halobacteria</taxon>
        <taxon>Halobacteriales</taxon>
        <taxon>Halococcaceae</taxon>
        <taxon>Halococcus</taxon>
    </lineage>
</organism>
<dbReference type="EMBL" id="AOMC01000119">
    <property type="protein sequence ID" value="EMA43504.1"/>
    <property type="molecule type" value="Genomic_DNA"/>
</dbReference>
<sequence>MGVSLVAPGRTSHRSSAAPTVHDVGPRASEWLPELEEVLLLTAVRTVRELAHDYDPQILLDERPRLFAREALHQRYDIGTWRSTYPEAITRYTLRYADHDPDRLDEREREKHDALKDDLTTIGTSRDALNSGLDMVEETIVPLLQQARPQPTITLVLDGPAWTAVVDERTAARALDTIALFSEVCDLRLVCSPRLREHLDRHHPEWCDDHLDLTRSRDGWGQTVPGETSERTRTEAWATISQFDPDGGRLTILEALSPDSDRTVHELKADPELALADGTIDRYVRELADEHGLVAIDSRPTSNHVTLTETGAAATALLGPDGRPHHPEQSRFTSDRTRTHHDSTSVVCRADRDEGSPTPTDDSTTADHTGDTAPSTHSSSASTIPESVPTAEEWLADTGTADDGYVQWLDGPDDRLDAWAMHERLRAGRRCAGVTVVDDPTQPFDDGEVSYISCFDDHAQVVVQWGGALPTLVRITNALLSEQMFETVLTPATVGDDLDALYDGTLDSAIDDILRLGAQVGWFSEDEHDYEGLRERFSAVRRRLLTELASLDRDDSDAWSTLCRDAHGLLASATQLYHASDIDLTIHIRVPDTATLQAGTQRYREFCDFFKHTVPKNAAYGVHSAYRLLYEQRVDKLKHRLSYAFDDDPTAELTASWVISGPTATTFREDIEAAIATNASDVRDAIQEGTRHGVGFEIPVVEGNSYAALRGVLDQQADRKGFILDPADRREIIRLATATLGTEPGRCSPYAFAEALLAIARARTPTATLSPTDVAYGLTQLPAERLMPTLPPTMQTVLKTLLVADDPLGRSTIIERADISTASYDRNINELAALGIVAPTGNGGHRKWQAWLIPWWSPLAGVDAPRTVDGDESTLARPSRWDDILYETTLNLGLDPKYELFAGQVDIDEVFVTLPRLSRWRGFFESHYGCGAASAIADSSDDRQSTDGSTHTSHSVEVGAHPAGRADQQQSLDDCS</sequence>
<comment type="caution">
    <text evidence="2">The sequence shown here is derived from an EMBL/GenBank/DDBJ whole genome shotgun (WGS) entry which is preliminary data.</text>
</comment>
<proteinExistence type="predicted"/>
<feature type="compositionally biased region" description="Polar residues" evidence="1">
    <location>
        <begin position="967"/>
        <end position="976"/>
    </location>
</feature>
<dbReference type="Proteomes" id="UP000011568">
    <property type="component" value="Unassembled WGS sequence"/>
</dbReference>
<name>M0MFQ7_HALMO</name>
<dbReference type="PATRIC" id="fig|931277.6.peg.1898"/>